<dbReference type="GO" id="GO:0003677">
    <property type="term" value="F:DNA binding"/>
    <property type="evidence" value="ECO:0007669"/>
    <property type="project" value="InterPro"/>
</dbReference>
<dbReference type="PANTHER" id="PTHR33215:SF13">
    <property type="entry name" value="PROTEIN DISTAL ANTENNA"/>
    <property type="match status" value="1"/>
</dbReference>
<accession>A0A0B6TNS5</accession>
<dbReference type="GO" id="GO:0006313">
    <property type="term" value="P:DNA transposition"/>
    <property type="evidence" value="ECO:0007669"/>
    <property type="project" value="InterPro"/>
</dbReference>
<evidence type="ECO:0000313" key="3">
    <source>
        <dbReference type="EMBL" id="AJK69583.1"/>
    </source>
</evidence>
<evidence type="ECO:0000256" key="1">
    <source>
        <dbReference type="SAM" id="Coils"/>
    </source>
</evidence>
<evidence type="ECO:0000313" key="4">
    <source>
        <dbReference type="Proteomes" id="UP000031928"/>
    </source>
</evidence>
<keyword evidence="4" id="KW-1185">Reference proteome</keyword>
<dbReference type="InterPro" id="IPR051839">
    <property type="entry name" value="RD_transcriptional_regulator"/>
</dbReference>
<dbReference type="Proteomes" id="UP000031928">
    <property type="component" value="Chromosome"/>
</dbReference>
<dbReference type="EMBL" id="CP007790">
    <property type="protein sequence ID" value="AJK69583.1"/>
    <property type="molecule type" value="Genomic_DNA"/>
</dbReference>
<proteinExistence type="predicted"/>
<dbReference type="PANTHER" id="PTHR33215">
    <property type="entry name" value="PROTEIN DISTAL ANTENNA"/>
    <property type="match status" value="1"/>
</dbReference>
<organism evidence="3 4">
    <name type="scientific">Corynebacterium marinum DSM 44953</name>
    <dbReference type="NCBI Taxonomy" id="1224162"/>
    <lineage>
        <taxon>Bacteria</taxon>
        <taxon>Bacillati</taxon>
        <taxon>Actinomycetota</taxon>
        <taxon>Actinomycetes</taxon>
        <taxon>Mycobacteriales</taxon>
        <taxon>Corynebacteriaceae</taxon>
        <taxon>Corynebacterium</taxon>
    </lineage>
</organism>
<feature type="region of interest" description="Disordered" evidence="2">
    <location>
        <begin position="47"/>
        <end position="68"/>
    </location>
</feature>
<dbReference type="InterPro" id="IPR009057">
    <property type="entry name" value="Homeodomain-like_sf"/>
</dbReference>
<evidence type="ECO:0008006" key="5">
    <source>
        <dbReference type="Google" id="ProtNLM"/>
    </source>
</evidence>
<dbReference type="Gene3D" id="1.10.10.60">
    <property type="entry name" value="Homeodomain-like"/>
    <property type="match status" value="1"/>
</dbReference>
<dbReference type="STRING" id="1224162.B840_09980"/>
<keyword evidence="1" id="KW-0175">Coiled coil</keyword>
<dbReference type="GO" id="GO:0004803">
    <property type="term" value="F:transposase activity"/>
    <property type="evidence" value="ECO:0007669"/>
    <property type="project" value="InterPro"/>
</dbReference>
<dbReference type="HOGENOM" id="CLU_027402_33_0_11"/>
<gene>
    <name evidence="3" type="ORF">B840_09980</name>
</gene>
<evidence type="ECO:0000256" key="2">
    <source>
        <dbReference type="SAM" id="MobiDB-lite"/>
    </source>
</evidence>
<protein>
    <recommendedName>
        <fullName evidence="5">Transposase</fullName>
    </recommendedName>
</protein>
<dbReference type="KEGG" id="cmq:B840_09980"/>
<reference evidence="3 4" key="1">
    <citation type="submission" date="2014-05" db="EMBL/GenBank/DDBJ databases">
        <title>Complete genome sequence of Corynebacterium marinum DSM 44953.</title>
        <authorList>
            <person name="Schaffert L."/>
            <person name="Albersmeier A."/>
            <person name="Kalinowski J."/>
            <person name="Ruckert C."/>
        </authorList>
    </citation>
    <scope>NUCLEOTIDE SEQUENCE [LARGE SCALE GENOMIC DNA]</scope>
    <source>
        <strain evidence="3 4">DSM 44953</strain>
    </source>
</reference>
<dbReference type="Pfam" id="PF01527">
    <property type="entry name" value="HTH_Tnp_1"/>
    <property type="match status" value="1"/>
</dbReference>
<name>A0A0B6TNS5_9CORY</name>
<dbReference type="AlphaFoldDB" id="A0A0B6TNS5"/>
<dbReference type="SUPFAM" id="SSF46689">
    <property type="entry name" value="Homeodomain-like"/>
    <property type="match status" value="1"/>
</dbReference>
<sequence>MPKNTYSDEFKADAVRLYETTEGASYSSISEDLGIARGTLKTWVHKARRDRGQIPSTSPAGADQGLDPEDELVRLRSEVQRLKAETAKLTTERDILRKAAKYFAGETTW</sequence>
<feature type="coiled-coil region" evidence="1">
    <location>
        <begin position="72"/>
        <end position="99"/>
    </location>
</feature>
<dbReference type="InterPro" id="IPR002514">
    <property type="entry name" value="Transposase_8"/>
</dbReference>